<evidence type="ECO:0000256" key="4">
    <source>
        <dbReference type="ARBA" id="ARBA00022816"/>
    </source>
</evidence>
<evidence type="ECO:0000256" key="5">
    <source>
        <dbReference type="ARBA" id="ARBA00022927"/>
    </source>
</evidence>
<keyword evidence="4" id="KW-0509">mRNA transport</keyword>
<dbReference type="Gene3D" id="1.20.5.170">
    <property type="match status" value="1"/>
</dbReference>
<dbReference type="GO" id="GO:0006606">
    <property type="term" value="P:protein import into nucleus"/>
    <property type="evidence" value="ECO:0007669"/>
    <property type="project" value="TreeGrafter"/>
</dbReference>
<evidence type="ECO:0000256" key="7">
    <source>
        <dbReference type="ARBA" id="ARBA00023132"/>
    </source>
</evidence>
<comment type="subcellular location">
    <subcellularLocation>
        <location evidence="1">Nucleus</location>
        <location evidence="1">Nuclear pore complex</location>
    </subcellularLocation>
</comment>
<dbReference type="PANTHER" id="PTHR12084">
    <property type="entry name" value="NUCLEAR PORE GLYCOPROTEIN P62-RELATED"/>
    <property type="match status" value="1"/>
</dbReference>
<keyword evidence="7" id="KW-0906">Nuclear pore complex</keyword>
<dbReference type="InterPro" id="IPR007758">
    <property type="entry name" value="Nucleoporin_NSP1_C"/>
</dbReference>
<evidence type="ECO:0000256" key="9">
    <source>
        <dbReference type="SAM" id="Coils"/>
    </source>
</evidence>
<feature type="compositionally biased region" description="Low complexity" evidence="10">
    <location>
        <begin position="1"/>
        <end position="11"/>
    </location>
</feature>
<keyword evidence="13" id="KW-1185">Reference proteome</keyword>
<protein>
    <recommendedName>
        <fullName evidence="11">Nucleoporin NSP1-like C-terminal domain-containing protein</fullName>
    </recommendedName>
</protein>
<reference evidence="12" key="1">
    <citation type="submission" date="2021-01" db="EMBL/GenBank/DDBJ databases">
        <authorList>
            <person name="Eckstrom K.M.E."/>
        </authorList>
    </citation>
    <scope>NUCLEOTIDE SEQUENCE</scope>
    <source>
        <strain evidence="12">UVCC 0001</strain>
    </source>
</reference>
<feature type="region of interest" description="Disordered" evidence="10">
    <location>
        <begin position="1"/>
        <end position="23"/>
    </location>
</feature>
<gene>
    <name evidence="12" type="ORF">QBZ16_002329</name>
</gene>
<dbReference type="GO" id="GO:0005543">
    <property type="term" value="F:phospholipid binding"/>
    <property type="evidence" value="ECO:0007669"/>
    <property type="project" value="TreeGrafter"/>
</dbReference>
<comment type="similarity">
    <text evidence="2">Belongs to the nucleoporin NSP1/NUP62 family.</text>
</comment>
<dbReference type="InterPro" id="IPR026010">
    <property type="entry name" value="NSP1/NUP62"/>
</dbReference>
<evidence type="ECO:0000259" key="11">
    <source>
        <dbReference type="Pfam" id="PF05064"/>
    </source>
</evidence>
<evidence type="ECO:0000256" key="2">
    <source>
        <dbReference type="ARBA" id="ARBA00005911"/>
    </source>
</evidence>
<evidence type="ECO:0000313" key="12">
    <source>
        <dbReference type="EMBL" id="KAK2079934.1"/>
    </source>
</evidence>
<evidence type="ECO:0000256" key="10">
    <source>
        <dbReference type="SAM" id="MobiDB-lite"/>
    </source>
</evidence>
<organism evidence="12 13">
    <name type="scientific">Prototheca wickerhamii</name>
    <dbReference type="NCBI Taxonomy" id="3111"/>
    <lineage>
        <taxon>Eukaryota</taxon>
        <taxon>Viridiplantae</taxon>
        <taxon>Chlorophyta</taxon>
        <taxon>core chlorophytes</taxon>
        <taxon>Trebouxiophyceae</taxon>
        <taxon>Chlorellales</taxon>
        <taxon>Chlorellaceae</taxon>
        <taxon>Prototheca</taxon>
    </lineage>
</organism>
<dbReference type="PANTHER" id="PTHR12084:SF0">
    <property type="entry name" value="NUCLEAR PORE GLYCOPROTEIN P62"/>
    <property type="match status" value="1"/>
</dbReference>
<keyword evidence="3" id="KW-0813">Transport</keyword>
<feature type="coiled-coil region" evidence="9">
    <location>
        <begin position="70"/>
        <end position="125"/>
    </location>
</feature>
<dbReference type="Pfam" id="PF05064">
    <property type="entry name" value="Nsp1_C"/>
    <property type="match status" value="1"/>
</dbReference>
<dbReference type="EMBL" id="JASFZW010000002">
    <property type="protein sequence ID" value="KAK2079934.1"/>
    <property type="molecule type" value="Genomic_DNA"/>
</dbReference>
<evidence type="ECO:0000313" key="13">
    <source>
        <dbReference type="Proteomes" id="UP001255856"/>
    </source>
</evidence>
<evidence type="ECO:0000256" key="3">
    <source>
        <dbReference type="ARBA" id="ARBA00022448"/>
    </source>
</evidence>
<keyword evidence="9" id="KW-0175">Coiled coil</keyword>
<comment type="caution">
    <text evidence="12">The sequence shown here is derived from an EMBL/GenBank/DDBJ whole genome shotgun (WGS) entry which is preliminary data.</text>
</comment>
<dbReference type="GO" id="GO:0006405">
    <property type="term" value="P:RNA export from nucleus"/>
    <property type="evidence" value="ECO:0007669"/>
    <property type="project" value="TreeGrafter"/>
</dbReference>
<keyword evidence="5" id="KW-0653">Protein transport</keyword>
<sequence>MDSPQSSAPVAATPPPVSGLAAPSEVKGKVVDDIIAGWAAELEARAKSFAKHAAALAEWDRAILSNRKTLLQLETEVSKVVQAQEALERRLAMLDSHQRGIHEALSGMEHEAARLAREESALQDDATSLGDGSSALSKIVRILNNNLQSLALIDARTDEVHERLKEIKAAPKA</sequence>
<keyword evidence="6" id="KW-0811">Translocation</keyword>
<feature type="domain" description="Nucleoporin NSP1-like C-terminal" evidence="11">
    <location>
        <begin position="21"/>
        <end position="119"/>
    </location>
</feature>
<name>A0AAD9MIC1_PROWI</name>
<dbReference type="Proteomes" id="UP001255856">
    <property type="component" value="Unassembled WGS sequence"/>
</dbReference>
<dbReference type="AlphaFoldDB" id="A0AAD9MIC1"/>
<dbReference type="GO" id="GO:0044613">
    <property type="term" value="C:nuclear pore central transport channel"/>
    <property type="evidence" value="ECO:0007669"/>
    <property type="project" value="TreeGrafter"/>
</dbReference>
<dbReference type="GO" id="GO:0051028">
    <property type="term" value="P:mRNA transport"/>
    <property type="evidence" value="ECO:0007669"/>
    <property type="project" value="UniProtKB-KW"/>
</dbReference>
<evidence type="ECO:0000256" key="1">
    <source>
        <dbReference type="ARBA" id="ARBA00004567"/>
    </source>
</evidence>
<proteinExistence type="inferred from homology"/>
<evidence type="ECO:0000256" key="6">
    <source>
        <dbReference type="ARBA" id="ARBA00023010"/>
    </source>
</evidence>
<accession>A0AAD9MIC1</accession>
<dbReference type="GO" id="GO:0017056">
    <property type="term" value="F:structural constituent of nuclear pore"/>
    <property type="evidence" value="ECO:0007669"/>
    <property type="project" value="InterPro"/>
</dbReference>
<evidence type="ECO:0000256" key="8">
    <source>
        <dbReference type="ARBA" id="ARBA00023242"/>
    </source>
</evidence>
<keyword evidence="8" id="KW-0539">Nucleus</keyword>